<gene>
    <name evidence="1" type="ORF">M9H77_12804</name>
</gene>
<evidence type="ECO:0000313" key="1">
    <source>
        <dbReference type="EMBL" id="KAI5672440.1"/>
    </source>
</evidence>
<comment type="caution">
    <text evidence="1">The sequence shown here is derived from an EMBL/GenBank/DDBJ whole genome shotgun (WGS) entry which is preliminary data.</text>
</comment>
<reference evidence="2" key="1">
    <citation type="journal article" date="2023" name="Nat. Plants">
        <title>Single-cell RNA sequencing provides a high-resolution roadmap for understanding the multicellular compartmentation of specialized metabolism.</title>
        <authorList>
            <person name="Sun S."/>
            <person name="Shen X."/>
            <person name="Li Y."/>
            <person name="Li Y."/>
            <person name="Wang S."/>
            <person name="Li R."/>
            <person name="Zhang H."/>
            <person name="Shen G."/>
            <person name="Guo B."/>
            <person name="Wei J."/>
            <person name="Xu J."/>
            <person name="St-Pierre B."/>
            <person name="Chen S."/>
            <person name="Sun C."/>
        </authorList>
    </citation>
    <scope>NUCLEOTIDE SEQUENCE [LARGE SCALE GENOMIC DNA]</scope>
</reference>
<accession>A0ACC0BID0</accession>
<proteinExistence type="predicted"/>
<organism evidence="1 2">
    <name type="scientific">Catharanthus roseus</name>
    <name type="common">Madagascar periwinkle</name>
    <name type="synonym">Vinca rosea</name>
    <dbReference type="NCBI Taxonomy" id="4058"/>
    <lineage>
        <taxon>Eukaryota</taxon>
        <taxon>Viridiplantae</taxon>
        <taxon>Streptophyta</taxon>
        <taxon>Embryophyta</taxon>
        <taxon>Tracheophyta</taxon>
        <taxon>Spermatophyta</taxon>
        <taxon>Magnoliopsida</taxon>
        <taxon>eudicotyledons</taxon>
        <taxon>Gunneridae</taxon>
        <taxon>Pentapetalae</taxon>
        <taxon>asterids</taxon>
        <taxon>lamiids</taxon>
        <taxon>Gentianales</taxon>
        <taxon>Apocynaceae</taxon>
        <taxon>Rauvolfioideae</taxon>
        <taxon>Vinceae</taxon>
        <taxon>Catharanthinae</taxon>
        <taxon>Catharanthus</taxon>
    </lineage>
</organism>
<name>A0ACC0BID0_CATRO</name>
<dbReference type="Proteomes" id="UP001060085">
    <property type="component" value="Linkage Group LG03"/>
</dbReference>
<protein>
    <submittedName>
        <fullName evidence="1">Uncharacterized protein</fullName>
    </submittedName>
</protein>
<sequence length="296" mass="33601">MEAEPIADSRPRPTLSDTFLHWLQLGSACDRALRFDHSFRKYWSRASPSPSSDYYPHLIRAFYPTMLNKTDKDLQTIISMVKGVRIILNRVHLATILGIRDEGNMVTVDSNRKTIQEDSDWSYEAKSNHLQIRPRLEDRRAILQGVSGENLSGARGLSLSIHLITTENQQRDRNAFGFQSIKKMFWTGLGGSFSQQLAEDTYSNDDESYDPSDEDAPVAASIDSFQTKMQDALEKFCLTQDASGAQLVELIKSSCRYTDKARAVLAVRTWVYSEGFFVFDPGPHIEDNLFQKSNNK</sequence>
<dbReference type="EMBL" id="CM044703">
    <property type="protein sequence ID" value="KAI5672440.1"/>
    <property type="molecule type" value="Genomic_DNA"/>
</dbReference>
<keyword evidence="2" id="KW-1185">Reference proteome</keyword>
<evidence type="ECO:0000313" key="2">
    <source>
        <dbReference type="Proteomes" id="UP001060085"/>
    </source>
</evidence>